<dbReference type="Pfam" id="PF16263">
    <property type="entry name" value="DUF4917"/>
    <property type="match status" value="1"/>
</dbReference>
<accession>A0A094IVS5</accession>
<gene>
    <name evidence="1" type="ORF">IDAT_02160</name>
</gene>
<comment type="caution">
    <text evidence="1">The sequence shown here is derived from an EMBL/GenBank/DDBJ whole genome shotgun (WGS) entry which is preliminary data.</text>
</comment>
<name>A0A094IVS5_9GAMM</name>
<protein>
    <recommendedName>
        <fullName evidence="3">DUF4917 domain-containing protein</fullName>
    </recommendedName>
</protein>
<dbReference type="STRING" id="1517416.IDAT_02160"/>
<dbReference type="OrthoDB" id="828244at2"/>
<dbReference type="EMBL" id="JPIN01000001">
    <property type="protein sequence ID" value="KFZ29914.1"/>
    <property type="molecule type" value="Genomic_DNA"/>
</dbReference>
<dbReference type="eggNOG" id="ENOG502ZX4F">
    <property type="taxonomic scope" value="Bacteria"/>
</dbReference>
<sequence length="352" mass="40988">MIKQVHKWREIAAHFADNLIVGNGGSIAVCPDRFRYKDLHAYAIKNNLLKSNVIEVFEKATPNNPDFEKVLYQLWLADFINKRFDVEKSERERVREGYTLVRRALINTVKDIHPIQAEIDSKLNQIGRFICNFSNVLYLNYDLILYWASLKVNSKEKHRCKDGFSSKESKKRTTLSRLKFSEDLEKIWEPFNHNSASTAIFYPHGSLMLYQTRAKHEERKLGLSGDDMLDIITEFWAKNDNQPLFVCEGSSEEKLAAISRSNYLTTVYHKVIPRFKSTVVIYGWSIGEEDQHIIRQLRRDSLSKIAVSIVLRGRSEQSISKEQEYITDKLSNLVSEEDIYFFDADSKGCWCH</sequence>
<reference evidence="1 2" key="1">
    <citation type="submission" date="2014-06" db="EMBL/GenBank/DDBJ databases">
        <title>Draft genome sequence of Idiomarina sp. MCCC 1A10513.</title>
        <authorList>
            <person name="Du J."/>
            <person name="Lai Q."/>
            <person name="Shao Z."/>
        </authorList>
    </citation>
    <scope>NUCLEOTIDE SEQUENCE [LARGE SCALE GENOMIC DNA]</scope>
    <source>
        <strain evidence="1 2">MCCC 1A10513</strain>
    </source>
</reference>
<evidence type="ECO:0008006" key="3">
    <source>
        <dbReference type="Google" id="ProtNLM"/>
    </source>
</evidence>
<dbReference type="RefSeq" id="WP_034729850.1">
    <property type="nucleotide sequence ID" value="NZ_JPIN01000001.1"/>
</dbReference>
<dbReference type="InterPro" id="IPR032581">
    <property type="entry name" value="DUF4917"/>
</dbReference>
<organism evidence="1 2">
    <name type="scientific">Pseudidiomarina atlantica</name>
    <dbReference type="NCBI Taxonomy" id="1517416"/>
    <lineage>
        <taxon>Bacteria</taxon>
        <taxon>Pseudomonadati</taxon>
        <taxon>Pseudomonadota</taxon>
        <taxon>Gammaproteobacteria</taxon>
        <taxon>Alteromonadales</taxon>
        <taxon>Idiomarinaceae</taxon>
        <taxon>Pseudidiomarina</taxon>
    </lineage>
</organism>
<proteinExistence type="predicted"/>
<keyword evidence="2" id="KW-1185">Reference proteome</keyword>
<dbReference type="AlphaFoldDB" id="A0A094IVS5"/>
<evidence type="ECO:0000313" key="1">
    <source>
        <dbReference type="EMBL" id="KFZ29914.1"/>
    </source>
</evidence>
<evidence type="ECO:0000313" key="2">
    <source>
        <dbReference type="Proteomes" id="UP000053718"/>
    </source>
</evidence>
<dbReference type="Proteomes" id="UP000053718">
    <property type="component" value="Unassembled WGS sequence"/>
</dbReference>